<comment type="caution">
    <text evidence="2">The sequence shown here is derived from an EMBL/GenBank/DDBJ whole genome shotgun (WGS) entry which is preliminary data.</text>
</comment>
<accession>A0A9K3LBG8</accession>
<keyword evidence="1" id="KW-0472">Membrane</keyword>
<reference evidence="2" key="1">
    <citation type="journal article" date="2021" name="Sci. Rep.">
        <title>Diploid genomic architecture of Nitzschia inconspicua, an elite biomass production diatom.</title>
        <authorList>
            <person name="Oliver A."/>
            <person name="Podell S."/>
            <person name="Pinowska A."/>
            <person name="Traller J.C."/>
            <person name="Smith S.R."/>
            <person name="McClure R."/>
            <person name="Beliaev A."/>
            <person name="Bohutskyi P."/>
            <person name="Hill E.A."/>
            <person name="Rabines A."/>
            <person name="Zheng H."/>
            <person name="Allen L.Z."/>
            <person name="Kuo A."/>
            <person name="Grigoriev I.V."/>
            <person name="Allen A.E."/>
            <person name="Hazlebeck D."/>
            <person name="Allen E.E."/>
        </authorList>
    </citation>
    <scope>NUCLEOTIDE SEQUENCE</scope>
    <source>
        <strain evidence="2">Hildebrandi</strain>
    </source>
</reference>
<dbReference type="EMBL" id="JAGRRH010000014">
    <property type="protein sequence ID" value="KAG7358958.1"/>
    <property type="molecule type" value="Genomic_DNA"/>
</dbReference>
<organism evidence="2 3">
    <name type="scientific">Nitzschia inconspicua</name>
    <dbReference type="NCBI Taxonomy" id="303405"/>
    <lineage>
        <taxon>Eukaryota</taxon>
        <taxon>Sar</taxon>
        <taxon>Stramenopiles</taxon>
        <taxon>Ochrophyta</taxon>
        <taxon>Bacillariophyta</taxon>
        <taxon>Bacillariophyceae</taxon>
        <taxon>Bacillariophycidae</taxon>
        <taxon>Bacillariales</taxon>
        <taxon>Bacillariaceae</taxon>
        <taxon>Nitzschia</taxon>
    </lineage>
</organism>
<feature type="transmembrane region" description="Helical" evidence="1">
    <location>
        <begin position="239"/>
        <end position="264"/>
    </location>
</feature>
<keyword evidence="1" id="KW-1133">Transmembrane helix</keyword>
<dbReference type="AlphaFoldDB" id="A0A9K3LBG8"/>
<sequence>MSSLLSVASDWLYQLNPTLSATPPRADNDGELCFMGPDGTRDGAILCKDLLYSHATCVGSWLLPPEHHIVEGIVVTAVSLLILARTVPKLSQMTEPSMIHIQHPPGARLASLFCFSMMMYYKYSGYPSRVYYVTMPCNMQWALSFIQCFVLPQKWKRAQYTLLQLRLTYIMSVIIAIVTPETDDCILPGEFAFYWFNHILLLILPAAYVANGSVSCLPQVSRSNAKTSSNVSTWTFNRLWWQFSCAVFSLFYFIPVTLLAIYSGLNLNFMLHPPHDHFALKGKWFRLVATTMLATLFLVSRAIVLGLEKTFRKGRLEAKKKQ</sequence>
<dbReference type="InterPro" id="IPR026508">
    <property type="entry name" value="TMEM164"/>
</dbReference>
<feature type="transmembrane region" description="Helical" evidence="1">
    <location>
        <begin position="163"/>
        <end position="180"/>
    </location>
</feature>
<dbReference type="OrthoDB" id="17328at2759"/>
<dbReference type="PANTHER" id="PTHR20948:SF2">
    <property type="entry name" value="TRANSMEMBRANE PROTEIN 164"/>
    <property type="match status" value="1"/>
</dbReference>
<evidence type="ECO:0000313" key="3">
    <source>
        <dbReference type="Proteomes" id="UP000693970"/>
    </source>
</evidence>
<dbReference type="Proteomes" id="UP000693970">
    <property type="component" value="Unassembled WGS sequence"/>
</dbReference>
<evidence type="ECO:0000313" key="2">
    <source>
        <dbReference type="EMBL" id="KAG7358958.1"/>
    </source>
</evidence>
<feature type="transmembrane region" description="Helical" evidence="1">
    <location>
        <begin position="192"/>
        <end position="218"/>
    </location>
</feature>
<reference evidence="2" key="2">
    <citation type="submission" date="2021-04" db="EMBL/GenBank/DDBJ databases">
        <authorList>
            <person name="Podell S."/>
        </authorList>
    </citation>
    <scope>NUCLEOTIDE SEQUENCE</scope>
    <source>
        <strain evidence="2">Hildebrandi</strain>
    </source>
</reference>
<keyword evidence="3" id="KW-1185">Reference proteome</keyword>
<dbReference type="PANTHER" id="PTHR20948">
    <property type="entry name" value="TRANSMEMBRANE PROTEIN 164"/>
    <property type="match status" value="1"/>
</dbReference>
<keyword evidence="1" id="KW-0812">Transmembrane</keyword>
<protein>
    <submittedName>
        <fullName evidence="2">Tmem164 family protein</fullName>
    </submittedName>
</protein>
<name>A0A9K3LBG8_9STRA</name>
<evidence type="ECO:0000256" key="1">
    <source>
        <dbReference type="SAM" id="Phobius"/>
    </source>
</evidence>
<feature type="transmembrane region" description="Helical" evidence="1">
    <location>
        <begin position="284"/>
        <end position="307"/>
    </location>
</feature>
<proteinExistence type="predicted"/>
<gene>
    <name evidence="2" type="ORF">IV203_015547</name>
</gene>